<evidence type="ECO:0000256" key="2">
    <source>
        <dbReference type="PROSITE-ProRule" id="PRU00335"/>
    </source>
</evidence>
<evidence type="ECO:0000256" key="1">
    <source>
        <dbReference type="ARBA" id="ARBA00023125"/>
    </source>
</evidence>
<organism evidence="4 5">
    <name type="scientific">Rhizocola hellebori</name>
    <dbReference type="NCBI Taxonomy" id="1392758"/>
    <lineage>
        <taxon>Bacteria</taxon>
        <taxon>Bacillati</taxon>
        <taxon>Actinomycetota</taxon>
        <taxon>Actinomycetes</taxon>
        <taxon>Micromonosporales</taxon>
        <taxon>Micromonosporaceae</taxon>
        <taxon>Rhizocola</taxon>
    </lineage>
</organism>
<dbReference type="GO" id="GO:0000976">
    <property type="term" value="F:transcription cis-regulatory region binding"/>
    <property type="evidence" value="ECO:0007669"/>
    <property type="project" value="TreeGrafter"/>
</dbReference>
<dbReference type="Pfam" id="PF00440">
    <property type="entry name" value="TetR_N"/>
    <property type="match status" value="1"/>
</dbReference>
<protein>
    <submittedName>
        <fullName evidence="4">TetR family transcriptional regulator</fullName>
    </submittedName>
</protein>
<dbReference type="SUPFAM" id="SSF48498">
    <property type="entry name" value="Tetracyclin repressor-like, C-terminal domain"/>
    <property type="match status" value="1"/>
</dbReference>
<gene>
    <name evidence="4" type="primary">acrR</name>
    <name evidence="4" type="ORF">Rhe02_06310</name>
</gene>
<dbReference type="PRINTS" id="PR00455">
    <property type="entry name" value="HTHTETR"/>
</dbReference>
<name>A0A8J3Q2M7_9ACTN</name>
<evidence type="ECO:0000259" key="3">
    <source>
        <dbReference type="PROSITE" id="PS50977"/>
    </source>
</evidence>
<dbReference type="RefSeq" id="WP_203906513.1">
    <property type="nucleotide sequence ID" value="NZ_BONY01000003.1"/>
</dbReference>
<dbReference type="GO" id="GO:0003700">
    <property type="term" value="F:DNA-binding transcription factor activity"/>
    <property type="evidence" value="ECO:0007669"/>
    <property type="project" value="TreeGrafter"/>
</dbReference>
<proteinExistence type="predicted"/>
<reference evidence="4" key="1">
    <citation type="submission" date="2021-01" db="EMBL/GenBank/DDBJ databases">
        <title>Whole genome shotgun sequence of Rhizocola hellebori NBRC 109834.</title>
        <authorList>
            <person name="Komaki H."/>
            <person name="Tamura T."/>
        </authorList>
    </citation>
    <scope>NUCLEOTIDE SEQUENCE</scope>
    <source>
        <strain evidence="4">NBRC 109834</strain>
    </source>
</reference>
<dbReference type="InterPro" id="IPR050109">
    <property type="entry name" value="HTH-type_TetR-like_transc_reg"/>
</dbReference>
<sequence length="186" mass="19994">MGNREALLDGAKRCLFEKGYTRTTARDIATAAGVSLAAIGYHFGSTEALLNEALFAAVVEWGNELSEALKSAQQEKGDRFEAVWRSIIASFPAHRPLWATQFELIGQIDRLPQLHDFLVQSQRTGRDELAQLFSAIDPASPSARAVGAFHQALLAGVMVQWLVDPSTALSAADLAEALRTVAAAGT</sequence>
<dbReference type="InterPro" id="IPR036271">
    <property type="entry name" value="Tet_transcr_reg_TetR-rel_C_sf"/>
</dbReference>
<dbReference type="AlphaFoldDB" id="A0A8J3Q2M7"/>
<dbReference type="EMBL" id="BONY01000003">
    <property type="protein sequence ID" value="GIH02564.1"/>
    <property type="molecule type" value="Genomic_DNA"/>
</dbReference>
<keyword evidence="5" id="KW-1185">Reference proteome</keyword>
<accession>A0A8J3Q2M7</accession>
<dbReference type="Pfam" id="PF17940">
    <property type="entry name" value="TetR_C_31"/>
    <property type="match status" value="1"/>
</dbReference>
<feature type="domain" description="HTH tetR-type" evidence="3">
    <location>
        <begin position="1"/>
        <end position="61"/>
    </location>
</feature>
<keyword evidence="1 2" id="KW-0238">DNA-binding</keyword>
<dbReference type="PANTHER" id="PTHR30055:SF219">
    <property type="entry name" value="TRANSCRIPTIONAL REGULATORY PROTEIN"/>
    <property type="match status" value="1"/>
</dbReference>
<evidence type="ECO:0000313" key="5">
    <source>
        <dbReference type="Proteomes" id="UP000612899"/>
    </source>
</evidence>
<feature type="DNA-binding region" description="H-T-H motif" evidence="2">
    <location>
        <begin position="24"/>
        <end position="43"/>
    </location>
</feature>
<dbReference type="InterPro" id="IPR001647">
    <property type="entry name" value="HTH_TetR"/>
</dbReference>
<dbReference type="Gene3D" id="1.10.357.10">
    <property type="entry name" value="Tetracycline Repressor, domain 2"/>
    <property type="match status" value="1"/>
</dbReference>
<dbReference type="SUPFAM" id="SSF46689">
    <property type="entry name" value="Homeodomain-like"/>
    <property type="match status" value="1"/>
</dbReference>
<dbReference type="InterPro" id="IPR041583">
    <property type="entry name" value="TetR_C_31"/>
</dbReference>
<dbReference type="Proteomes" id="UP000612899">
    <property type="component" value="Unassembled WGS sequence"/>
</dbReference>
<dbReference type="PANTHER" id="PTHR30055">
    <property type="entry name" value="HTH-TYPE TRANSCRIPTIONAL REGULATOR RUTR"/>
    <property type="match status" value="1"/>
</dbReference>
<dbReference type="InterPro" id="IPR009057">
    <property type="entry name" value="Homeodomain-like_sf"/>
</dbReference>
<dbReference type="PROSITE" id="PS50977">
    <property type="entry name" value="HTH_TETR_2"/>
    <property type="match status" value="1"/>
</dbReference>
<comment type="caution">
    <text evidence="4">The sequence shown here is derived from an EMBL/GenBank/DDBJ whole genome shotgun (WGS) entry which is preliminary data.</text>
</comment>
<evidence type="ECO:0000313" key="4">
    <source>
        <dbReference type="EMBL" id="GIH02564.1"/>
    </source>
</evidence>